<accession>A0ABU9Y770</accession>
<comment type="caution">
    <text evidence="1">The sequence shown here is derived from an EMBL/GenBank/DDBJ whole genome shotgun (WGS) entry which is preliminary data.</text>
</comment>
<sequence length="42" mass="4038">MHKAVHFYCAGHALLAATGGAKVGRGAVAGGMVSTSILPATG</sequence>
<name>A0ABU9Y770_9SPHN</name>
<evidence type="ECO:0000313" key="2">
    <source>
        <dbReference type="Proteomes" id="UP001419910"/>
    </source>
</evidence>
<dbReference type="RefSeq" id="WP_343892108.1">
    <property type="nucleotide sequence ID" value="NZ_BAAAEH010000050.1"/>
</dbReference>
<gene>
    <name evidence="1" type="ORF">ABC974_18565</name>
</gene>
<dbReference type="EMBL" id="JBDIME010000019">
    <property type="protein sequence ID" value="MEN2791641.1"/>
    <property type="molecule type" value="Genomic_DNA"/>
</dbReference>
<keyword evidence="2" id="KW-1185">Reference proteome</keyword>
<proteinExistence type="predicted"/>
<protein>
    <submittedName>
        <fullName evidence="1">Uncharacterized protein</fullName>
    </submittedName>
</protein>
<organism evidence="1 2">
    <name type="scientific">Sphingomonas oligophenolica</name>
    <dbReference type="NCBI Taxonomy" id="301154"/>
    <lineage>
        <taxon>Bacteria</taxon>
        <taxon>Pseudomonadati</taxon>
        <taxon>Pseudomonadota</taxon>
        <taxon>Alphaproteobacteria</taxon>
        <taxon>Sphingomonadales</taxon>
        <taxon>Sphingomonadaceae</taxon>
        <taxon>Sphingomonas</taxon>
    </lineage>
</organism>
<reference evidence="1 2" key="1">
    <citation type="submission" date="2024-05" db="EMBL/GenBank/DDBJ databases">
        <authorList>
            <person name="Liu Q."/>
            <person name="Xin Y.-H."/>
        </authorList>
    </citation>
    <scope>NUCLEOTIDE SEQUENCE [LARGE SCALE GENOMIC DNA]</scope>
    <source>
        <strain evidence="1 2">CGMCC 1.10181</strain>
    </source>
</reference>
<evidence type="ECO:0000313" key="1">
    <source>
        <dbReference type="EMBL" id="MEN2791641.1"/>
    </source>
</evidence>
<dbReference type="Proteomes" id="UP001419910">
    <property type="component" value="Unassembled WGS sequence"/>
</dbReference>